<keyword evidence="2" id="KW-1185">Reference proteome</keyword>
<dbReference type="InterPro" id="IPR011749">
    <property type="entry name" value="CHP02243"/>
</dbReference>
<name>A0ABX1N4W2_9RHOO</name>
<sequence>MPLKDALPVIDDRRYSDIVAEIRSRIARYTPEWKPEWNDVNDNDPGMILAHVFAWLSEMLLFRMARVPQLNYVKFLELIGIELMPALPARADVSFAVDEAWPLPTVIVPARTQVSAPSDEGPPIVFETERPLTAVACRLLAVQAYDGAVYHDVSAANSSVSPTPLRPNPTGFAPFGDAPRDDAALVLGFGFPPTYPTPDQFPTLSLDLAFWAFEQPTQSLTVQCARPTRAFAAAKLEWEGWDGAEWVRVDALNDETLAFTRTGHIMLRIDSKLNLARSFLGEYDAIDPVTKQPREPLFWLRARLSRNQYERAPRLAAVRTNTVPALQAQTVQREILGGTTGARNQTFQLENTPIVHGSLVIEIDEGIADDAAAAPGASARRWAIAEDLFGAGPTDEVLAVNWTSGEVRAGDGEHGQIPVANADNPDTNVVAVEYRFGGGKRGNVAAGTIATLLSPIDGLDGGKTTNVFAAYGGREEERFEEAQVRARRALRARERAVSVDDFELLAQQAGNVKRAKALPLTHPRFPGVAVPGAVTVIVVPDAAGPNPLPSDGLLRTVCAYLDARRLLTTELFVVAPRYVAVEIDAQVVVEDNADPAVVKQNVEKALATYLHPLLGGDDGSGWPFGGALRYSKIVQQVFAVVGVDSVPRLVLTVEGDEQPECRDVAISPFAPNALVRVAALRVEVLTAFEFEGAGG</sequence>
<organism evidence="1 2">
    <name type="scientific">Aromatoleum buckelii</name>
    <dbReference type="NCBI Taxonomy" id="200254"/>
    <lineage>
        <taxon>Bacteria</taxon>
        <taxon>Pseudomonadati</taxon>
        <taxon>Pseudomonadota</taxon>
        <taxon>Betaproteobacteria</taxon>
        <taxon>Rhodocyclales</taxon>
        <taxon>Rhodocyclaceae</taxon>
        <taxon>Aromatoleum</taxon>
    </lineage>
</organism>
<dbReference type="RefSeq" id="WP_169199552.1">
    <property type="nucleotide sequence ID" value="NZ_WTVH02000001.1"/>
</dbReference>
<comment type="caution">
    <text evidence="1">The sequence shown here is derived from an EMBL/GenBank/DDBJ whole genome shotgun (WGS) entry which is preliminary data.</text>
</comment>
<gene>
    <name evidence="1" type="ORF">GO608_13405</name>
</gene>
<evidence type="ECO:0000313" key="2">
    <source>
        <dbReference type="Proteomes" id="UP000601990"/>
    </source>
</evidence>
<accession>A0ABX1N4W2</accession>
<evidence type="ECO:0000313" key="1">
    <source>
        <dbReference type="EMBL" id="NMF94322.1"/>
    </source>
</evidence>
<dbReference type="Proteomes" id="UP000601990">
    <property type="component" value="Unassembled WGS sequence"/>
</dbReference>
<dbReference type="EMBL" id="WTVH01000027">
    <property type="protein sequence ID" value="NMF94322.1"/>
    <property type="molecule type" value="Genomic_DNA"/>
</dbReference>
<protein>
    <submittedName>
        <fullName evidence="1">Baseplate assembly protein</fullName>
    </submittedName>
</protein>
<reference evidence="1" key="1">
    <citation type="submission" date="2019-12" db="EMBL/GenBank/DDBJ databases">
        <title>Comparative genomics gives insights into the taxonomy of the Azoarcus-Aromatoleum group and reveals separate origins of nif in the plant-associated Azoarcus and non-plant-associated Aromatoleum sub-groups.</title>
        <authorList>
            <person name="Lafos M."/>
            <person name="Maluk M."/>
            <person name="Batista M."/>
            <person name="Junghare M."/>
            <person name="Carmona M."/>
            <person name="Faoro H."/>
            <person name="Cruz L.M."/>
            <person name="Battistoni F."/>
            <person name="De Souza E."/>
            <person name="Pedrosa F."/>
            <person name="Chen W.-M."/>
            <person name="Poole P.S."/>
            <person name="Dixon R.A."/>
            <person name="James E.K."/>
        </authorList>
    </citation>
    <scope>NUCLEOTIDE SEQUENCE</scope>
    <source>
        <strain evidence="1">U120</strain>
    </source>
</reference>
<proteinExistence type="predicted"/>
<dbReference type="NCBIfam" id="TIGR02243">
    <property type="entry name" value="putative baseplate assembly protein"/>
    <property type="match status" value="1"/>
</dbReference>